<protein>
    <submittedName>
        <fullName evidence="1">Uncharacterized protein</fullName>
    </submittedName>
</protein>
<keyword evidence="2" id="KW-1185">Reference proteome</keyword>
<accession>A0ACB9AMI9</accession>
<name>A0ACB9AMI9_CICIN</name>
<organism evidence="1 2">
    <name type="scientific">Cichorium intybus</name>
    <name type="common">Chicory</name>
    <dbReference type="NCBI Taxonomy" id="13427"/>
    <lineage>
        <taxon>Eukaryota</taxon>
        <taxon>Viridiplantae</taxon>
        <taxon>Streptophyta</taxon>
        <taxon>Embryophyta</taxon>
        <taxon>Tracheophyta</taxon>
        <taxon>Spermatophyta</taxon>
        <taxon>Magnoliopsida</taxon>
        <taxon>eudicotyledons</taxon>
        <taxon>Gunneridae</taxon>
        <taxon>Pentapetalae</taxon>
        <taxon>asterids</taxon>
        <taxon>campanulids</taxon>
        <taxon>Asterales</taxon>
        <taxon>Asteraceae</taxon>
        <taxon>Cichorioideae</taxon>
        <taxon>Cichorieae</taxon>
        <taxon>Cichoriinae</taxon>
        <taxon>Cichorium</taxon>
    </lineage>
</organism>
<evidence type="ECO:0000313" key="2">
    <source>
        <dbReference type="Proteomes" id="UP001055811"/>
    </source>
</evidence>
<dbReference type="EMBL" id="CM042015">
    <property type="protein sequence ID" value="KAI3711449.1"/>
    <property type="molecule type" value="Genomic_DNA"/>
</dbReference>
<comment type="caution">
    <text evidence="1">The sequence shown here is derived from an EMBL/GenBank/DDBJ whole genome shotgun (WGS) entry which is preliminary data.</text>
</comment>
<reference evidence="2" key="1">
    <citation type="journal article" date="2022" name="Mol. Ecol. Resour.">
        <title>The genomes of chicory, endive, great burdock and yacon provide insights into Asteraceae palaeo-polyploidization history and plant inulin production.</title>
        <authorList>
            <person name="Fan W."/>
            <person name="Wang S."/>
            <person name="Wang H."/>
            <person name="Wang A."/>
            <person name="Jiang F."/>
            <person name="Liu H."/>
            <person name="Zhao H."/>
            <person name="Xu D."/>
            <person name="Zhang Y."/>
        </authorList>
    </citation>
    <scope>NUCLEOTIDE SEQUENCE [LARGE SCALE GENOMIC DNA]</scope>
    <source>
        <strain evidence="2">cv. Punajuju</strain>
    </source>
</reference>
<dbReference type="Proteomes" id="UP001055811">
    <property type="component" value="Linkage Group LG07"/>
</dbReference>
<proteinExistence type="predicted"/>
<evidence type="ECO:0000313" key="1">
    <source>
        <dbReference type="EMBL" id="KAI3711449.1"/>
    </source>
</evidence>
<reference evidence="1 2" key="2">
    <citation type="journal article" date="2022" name="Mol. Ecol. Resour.">
        <title>The genomes of chicory, endive, great burdock and yacon provide insights into Asteraceae paleo-polyploidization history and plant inulin production.</title>
        <authorList>
            <person name="Fan W."/>
            <person name="Wang S."/>
            <person name="Wang H."/>
            <person name="Wang A."/>
            <person name="Jiang F."/>
            <person name="Liu H."/>
            <person name="Zhao H."/>
            <person name="Xu D."/>
            <person name="Zhang Y."/>
        </authorList>
    </citation>
    <scope>NUCLEOTIDE SEQUENCE [LARGE SCALE GENOMIC DNA]</scope>
    <source>
        <strain evidence="2">cv. Punajuju</strain>
        <tissue evidence="1">Leaves</tissue>
    </source>
</reference>
<sequence length="74" mass="8601">MKKSRKGIAGFYRSEVTRNKEQTEKGRTIKIQIQIRGEAWGDLGRLETEVFRCGGTFPFSLETPRRHHRSPTTH</sequence>
<gene>
    <name evidence="1" type="ORF">L2E82_41550</name>
</gene>